<feature type="chain" id="PRO_5041957723" evidence="1">
    <location>
        <begin position="21"/>
        <end position="321"/>
    </location>
</feature>
<dbReference type="AlphaFoldDB" id="A0AAD6IXQ3"/>
<evidence type="ECO:0000256" key="1">
    <source>
        <dbReference type="SAM" id="SignalP"/>
    </source>
</evidence>
<gene>
    <name evidence="2" type="ORF">Dda_4872</name>
</gene>
<keyword evidence="3" id="KW-1185">Reference proteome</keyword>
<reference evidence="2" key="1">
    <citation type="submission" date="2023-01" db="EMBL/GenBank/DDBJ databases">
        <title>The chitinases involved in constricting ring structure development in the nematode-trapping fungus Drechslerella dactyloides.</title>
        <authorList>
            <person name="Wang R."/>
            <person name="Zhang L."/>
            <person name="Tang P."/>
            <person name="Li S."/>
            <person name="Liang L."/>
        </authorList>
    </citation>
    <scope>NUCLEOTIDE SEQUENCE</scope>
    <source>
        <strain evidence="2">YMF1.00031</strain>
    </source>
</reference>
<keyword evidence="1" id="KW-0732">Signal</keyword>
<comment type="caution">
    <text evidence="2">The sequence shown here is derived from an EMBL/GenBank/DDBJ whole genome shotgun (WGS) entry which is preliminary data.</text>
</comment>
<feature type="signal peptide" evidence="1">
    <location>
        <begin position="1"/>
        <end position="20"/>
    </location>
</feature>
<proteinExistence type="predicted"/>
<dbReference type="Proteomes" id="UP001221413">
    <property type="component" value="Unassembled WGS sequence"/>
</dbReference>
<evidence type="ECO:0000313" key="2">
    <source>
        <dbReference type="EMBL" id="KAJ6260645.1"/>
    </source>
</evidence>
<organism evidence="2 3">
    <name type="scientific">Drechslerella dactyloides</name>
    <name type="common">Nematode-trapping fungus</name>
    <name type="synonym">Arthrobotrys dactyloides</name>
    <dbReference type="NCBI Taxonomy" id="74499"/>
    <lineage>
        <taxon>Eukaryota</taxon>
        <taxon>Fungi</taxon>
        <taxon>Dikarya</taxon>
        <taxon>Ascomycota</taxon>
        <taxon>Pezizomycotina</taxon>
        <taxon>Orbiliomycetes</taxon>
        <taxon>Orbiliales</taxon>
        <taxon>Orbiliaceae</taxon>
        <taxon>Drechslerella</taxon>
    </lineage>
</organism>
<evidence type="ECO:0000313" key="3">
    <source>
        <dbReference type="Proteomes" id="UP001221413"/>
    </source>
</evidence>
<name>A0AAD6IXQ3_DREDA</name>
<protein>
    <submittedName>
        <fullName evidence="2">Uncharacterized protein</fullName>
    </submittedName>
</protein>
<sequence>MLLKYLAIGVAIGPAALVLATGNSADGCHQNNCLRALNGTRIATRQAEATRDCSAYYVSASTTSRPKLPTYATACSDKASTATADPAFTIACSCMGIHAVPQVELPSPTALFGDAVNRSPSDIDDPWTSLDLPFPVTIYGLSNTTIYVSVNGFFSLNSPPPPIDRGQYVSFSNENLPVNVPINSESNYLPPLSVCGFWDDLFIFKGTYQGIYYQIDGSPGSRILSLEYYTSHFSASHEYYHFIMRYKEDKPNVVTVRYYQVSDDGVSATIGAQSVNVDDSSKTKAVQWPVSNGISAGETLRIDTNIDPSNPAAVGTIALDP</sequence>
<dbReference type="EMBL" id="JAQGDS010000005">
    <property type="protein sequence ID" value="KAJ6260645.1"/>
    <property type="molecule type" value="Genomic_DNA"/>
</dbReference>
<accession>A0AAD6IXQ3</accession>